<gene>
    <name evidence="1" type="ORF">RF11_02762</name>
</gene>
<dbReference type="EMBL" id="JWZT01003910">
    <property type="protein sequence ID" value="KII65342.1"/>
    <property type="molecule type" value="Genomic_DNA"/>
</dbReference>
<comment type="caution">
    <text evidence="1">The sequence shown here is derived from an EMBL/GenBank/DDBJ whole genome shotgun (WGS) entry which is preliminary data.</text>
</comment>
<protein>
    <submittedName>
        <fullName evidence="1">Uncharacterized protein</fullName>
    </submittedName>
</protein>
<keyword evidence="2" id="KW-1185">Reference proteome</keyword>
<dbReference type="AlphaFoldDB" id="A0A0C2MUJ3"/>
<reference evidence="1 2" key="1">
    <citation type="journal article" date="2014" name="Genome Biol. Evol.">
        <title>The genome of the myxosporean Thelohanellus kitauei shows adaptations to nutrient acquisition within its fish host.</title>
        <authorList>
            <person name="Yang Y."/>
            <person name="Xiong J."/>
            <person name="Zhou Z."/>
            <person name="Huo F."/>
            <person name="Miao W."/>
            <person name="Ran C."/>
            <person name="Liu Y."/>
            <person name="Zhang J."/>
            <person name="Feng J."/>
            <person name="Wang M."/>
            <person name="Wang M."/>
            <person name="Wang L."/>
            <person name="Yao B."/>
        </authorList>
    </citation>
    <scope>NUCLEOTIDE SEQUENCE [LARGE SCALE GENOMIC DNA]</scope>
    <source>
        <strain evidence="1">Wuqing</strain>
    </source>
</reference>
<sequence>MESNWYWIVSEARSESGQTPEYYETFINGQDQPITFGTAYTYLKYYRMLPFEIIKQQAIIKANRSDADTQFRFKSSFKRATSVLNGPYLKDDDLALGNLGRVS</sequence>
<evidence type="ECO:0000313" key="1">
    <source>
        <dbReference type="EMBL" id="KII65342.1"/>
    </source>
</evidence>
<name>A0A0C2MUJ3_THEKT</name>
<evidence type="ECO:0000313" key="2">
    <source>
        <dbReference type="Proteomes" id="UP000031668"/>
    </source>
</evidence>
<proteinExistence type="predicted"/>
<accession>A0A0C2MUJ3</accession>
<dbReference type="Proteomes" id="UP000031668">
    <property type="component" value="Unassembled WGS sequence"/>
</dbReference>
<organism evidence="1 2">
    <name type="scientific">Thelohanellus kitauei</name>
    <name type="common">Myxosporean</name>
    <dbReference type="NCBI Taxonomy" id="669202"/>
    <lineage>
        <taxon>Eukaryota</taxon>
        <taxon>Metazoa</taxon>
        <taxon>Cnidaria</taxon>
        <taxon>Myxozoa</taxon>
        <taxon>Myxosporea</taxon>
        <taxon>Bivalvulida</taxon>
        <taxon>Platysporina</taxon>
        <taxon>Myxobolidae</taxon>
        <taxon>Thelohanellus</taxon>
    </lineage>
</organism>